<dbReference type="AlphaFoldDB" id="G3IK66"/>
<sequence length="73" mass="8019">MSSLQWIWTRSKGILLCLNCKMLRGSSETSTGPKLLDPLTHSNCIYSMRKLGLGIDEDEVTAEEPRAAVPAPT</sequence>
<accession>G3IK66</accession>
<dbReference type="Proteomes" id="UP000001075">
    <property type="component" value="Unassembled WGS sequence"/>
</dbReference>
<dbReference type="InParanoid" id="G3IK66"/>
<dbReference type="STRING" id="10029.G3IK66"/>
<keyword evidence="1" id="KW-0346">Stress response</keyword>
<evidence type="ECO:0000313" key="1">
    <source>
        <dbReference type="EMBL" id="EGW13591.1"/>
    </source>
</evidence>
<protein>
    <submittedName>
        <fullName evidence="1">Heat shock protein HSP 90-beta</fullName>
    </submittedName>
</protein>
<gene>
    <name evidence="1" type="ORF">I79_024259</name>
</gene>
<dbReference type="EMBL" id="JH003504">
    <property type="protein sequence ID" value="EGW13591.1"/>
    <property type="molecule type" value="Genomic_DNA"/>
</dbReference>
<proteinExistence type="predicted"/>
<organism evidence="1 2">
    <name type="scientific">Cricetulus griseus</name>
    <name type="common">Chinese hamster</name>
    <name type="synonym">Cricetulus barabensis griseus</name>
    <dbReference type="NCBI Taxonomy" id="10029"/>
    <lineage>
        <taxon>Eukaryota</taxon>
        <taxon>Metazoa</taxon>
        <taxon>Chordata</taxon>
        <taxon>Craniata</taxon>
        <taxon>Vertebrata</taxon>
        <taxon>Euteleostomi</taxon>
        <taxon>Mammalia</taxon>
        <taxon>Eutheria</taxon>
        <taxon>Euarchontoglires</taxon>
        <taxon>Glires</taxon>
        <taxon>Rodentia</taxon>
        <taxon>Myomorpha</taxon>
        <taxon>Muroidea</taxon>
        <taxon>Cricetidae</taxon>
        <taxon>Cricetinae</taxon>
        <taxon>Cricetulus</taxon>
    </lineage>
</organism>
<name>G3IK66_CRIGR</name>
<reference evidence="2" key="1">
    <citation type="journal article" date="2011" name="Nat. Biotechnol.">
        <title>The genomic sequence of the Chinese hamster ovary (CHO)-K1 cell line.</title>
        <authorList>
            <person name="Xu X."/>
            <person name="Nagarajan H."/>
            <person name="Lewis N.E."/>
            <person name="Pan S."/>
            <person name="Cai Z."/>
            <person name="Liu X."/>
            <person name="Chen W."/>
            <person name="Xie M."/>
            <person name="Wang W."/>
            <person name="Hammond S."/>
            <person name="Andersen M.R."/>
            <person name="Neff N."/>
            <person name="Passarelli B."/>
            <person name="Koh W."/>
            <person name="Fan H.C."/>
            <person name="Wang J."/>
            <person name="Gui Y."/>
            <person name="Lee K.H."/>
            <person name="Betenbaugh M.J."/>
            <person name="Quake S.R."/>
            <person name="Famili I."/>
            <person name="Palsson B.O."/>
            <person name="Wang J."/>
        </authorList>
    </citation>
    <scope>NUCLEOTIDE SEQUENCE [LARGE SCALE GENOMIC DNA]</scope>
    <source>
        <strain evidence="2">CHO K1 cell line</strain>
    </source>
</reference>
<evidence type="ECO:0000313" key="2">
    <source>
        <dbReference type="Proteomes" id="UP000001075"/>
    </source>
</evidence>